<dbReference type="RefSeq" id="XP_001883842.1">
    <property type="nucleotide sequence ID" value="XM_001883807.1"/>
</dbReference>
<dbReference type="SMART" id="SM00317">
    <property type="entry name" value="SET"/>
    <property type="match status" value="1"/>
</dbReference>
<dbReference type="EMBL" id="DS547113">
    <property type="protein sequence ID" value="EDR05284.1"/>
    <property type="molecule type" value="Genomic_DNA"/>
</dbReference>
<feature type="domain" description="SET" evidence="1">
    <location>
        <begin position="481"/>
        <end position="597"/>
    </location>
</feature>
<name>B0DIS6_LACBS</name>
<evidence type="ECO:0000259" key="1">
    <source>
        <dbReference type="PROSITE" id="PS50280"/>
    </source>
</evidence>
<proteinExistence type="predicted"/>
<dbReference type="Pfam" id="PF00856">
    <property type="entry name" value="SET"/>
    <property type="match status" value="1"/>
</dbReference>
<accession>B0DIS6</accession>
<dbReference type="InterPro" id="IPR046341">
    <property type="entry name" value="SET_dom_sf"/>
</dbReference>
<sequence length="612" mass="68380">MFIAPHYSKLGGRSLSIYLRFLANILNALPVSVFDPPREHIPKVAHFEYHSDSDDDEPRPRVSLVSSFNKPQPLPKLDSKTLTRRNKVVAPAHIDSLITSTRSNPDARKELVAFLSALTAILAKVLVLTGGGLNQLTPYIGHPYFSCTSCLSSSCVLESANAGLCVELKYKSRSLHMLLFAHRFPRRPSATTSSSTFNFQEASWFLSGFVYDYLRFVAHHVILADVDTLVISSTAKAIIAWETRRKTLDQNQLFIHDPRNAYPAHFSQSPCRKGIEAKKFYGGFGTGEDGGNELCIGFTLDEYLSDSLMFRTPFFNSESGEEKEDTFSGHLNSNETTCFGPSCTDFSLSQNHEIVLLKGSDMTSGILPEQDSDTSRWNIPLCGSRTMKNRGRRSISSHIVRNVKNVRYSCTRLPTSGMLRMEELPMRFERDGSGIEGGVGGYHSFSKCIYSREGLVESHEHANAIRWCSIAYGSVICNQDQGVRLKKTRFGDGSGGFAIFATRDLVEGEILHPLMGLMASDSRAEHSRLSEIHPHPSQVKSEKGRMDPRVLVGPLRFINHACHSFNAEFVAIRSTLAFVVQTNKPIKFREEVFVDYGKDYFEDIEKLLFVAA</sequence>
<dbReference type="HOGENOM" id="CLU_446222_0_0_1"/>
<dbReference type="InterPro" id="IPR001214">
    <property type="entry name" value="SET_dom"/>
</dbReference>
<gene>
    <name evidence="2" type="ORF">LACBIDRAFT_329672</name>
</gene>
<dbReference type="OrthoDB" id="8068875at2759"/>
<reference evidence="2 3" key="1">
    <citation type="journal article" date="2008" name="Nature">
        <title>The genome of Laccaria bicolor provides insights into mycorrhizal symbiosis.</title>
        <authorList>
            <person name="Martin F."/>
            <person name="Aerts A."/>
            <person name="Ahren D."/>
            <person name="Brun A."/>
            <person name="Danchin E.G.J."/>
            <person name="Duchaussoy F."/>
            <person name="Gibon J."/>
            <person name="Kohler A."/>
            <person name="Lindquist E."/>
            <person name="Pereda V."/>
            <person name="Salamov A."/>
            <person name="Shapiro H.J."/>
            <person name="Wuyts J."/>
            <person name="Blaudez D."/>
            <person name="Buee M."/>
            <person name="Brokstein P."/>
            <person name="Canbaeck B."/>
            <person name="Cohen D."/>
            <person name="Courty P.E."/>
            <person name="Coutinho P.M."/>
            <person name="Delaruelle C."/>
            <person name="Detter J.C."/>
            <person name="Deveau A."/>
            <person name="DiFazio S."/>
            <person name="Duplessis S."/>
            <person name="Fraissinet-Tachet L."/>
            <person name="Lucic E."/>
            <person name="Frey-Klett P."/>
            <person name="Fourrey C."/>
            <person name="Feussner I."/>
            <person name="Gay G."/>
            <person name="Grimwood J."/>
            <person name="Hoegger P.J."/>
            <person name="Jain P."/>
            <person name="Kilaru S."/>
            <person name="Labbe J."/>
            <person name="Lin Y.C."/>
            <person name="Legue V."/>
            <person name="Le Tacon F."/>
            <person name="Marmeisse R."/>
            <person name="Melayah D."/>
            <person name="Montanini B."/>
            <person name="Muratet M."/>
            <person name="Nehls U."/>
            <person name="Niculita-Hirzel H."/>
            <person name="Oudot-Le Secq M.P."/>
            <person name="Peter M."/>
            <person name="Quesneville H."/>
            <person name="Rajashekar B."/>
            <person name="Reich M."/>
            <person name="Rouhier N."/>
            <person name="Schmutz J."/>
            <person name="Yin T."/>
            <person name="Chalot M."/>
            <person name="Henrissat B."/>
            <person name="Kuees U."/>
            <person name="Lucas S."/>
            <person name="Van de Peer Y."/>
            <person name="Podila G.K."/>
            <person name="Polle A."/>
            <person name="Pukkila P.J."/>
            <person name="Richardson P.M."/>
            <person name="Rouze P."/>
            <person name="Sanders I.R."/>
            <person name="Stajich J.E."/>
            <person name="Tunlid A."/>
            <person name="Tuskan G."/>
            <person name="Grigoriev I.V."/>
        </authorList>
    </citation>
    <scope>NUCLEOTIDE SEQUENCE [LARGE SCALE GENOMIC DNA]</scope>
    <source>
        <strain evidence="3">S238N-H82 / ATCC MYA-4686</strain>
    </source>
</reference>
<evidence type="ECO:0000313" key="3">
    <source>
        <dbReference type="Proteomes" id="UP000001194"/>
    </source>
</evidence>
<dbReference type="AlphaFoldDB" id="B0DIS6"/>
<dbReference type="PROSITE" id="PS50280">
    <property type="entry name" value="SET"/>
    <property type="match status" value="1"/>
</dbReference>
<dbReference type="Gene3D" id="2.170.270.10">
    <property type="entry name" value="SET domain"/>
    <property type="match status" value="1"/>
</dbReference>
<dbReference type="Proteomes" id="UP000001194">
    <property type="component" value="Unassembled WGS sequence"/>
</dbReference>
<evidence type="ECO:0000313" key="2">
    <source>
        <dbReference type="EMBL" id="EDR05284.1"/>
    </source>
</evidence>
<dbReference type="SUPFAM" id="SSF82199">
    <property type="entry name" value="SET domain"/>
    <property type="match status" value="1"/>
</dbReference>
<dbReference type="KEGG" id="lbc:LACBIDRAFT_329672"/>
<protein>
    <submittedName>
        <fullName evidence="2">Predicted protein</fullName>
    </submittedName>
</protein>
<organism evidence="3">
    <name type="scientific">Laccaria bicolor (strain S238N-H82 / ATCC MYA-4686)</name>
    <name type="common">Bicoloured deceiver</name>
    <name type="synonym">Laccaria laccata var. bicolor</name>
    <dbReference type="NCBI Taxonomy" id="486041"/>
    <lineage>
        <taxon>Eukaryota</taxon>
        <taxon>Fungi</taxon>
        <taxon>Dikarya</taxon>
        <taxon>Basidiomycota</taxon>
        <taxon>Agaricomycotina</taxon>
        <taxon>Agaricomycetes</taxon>
        <taxon>Agaricomycetidae</taxon>
        <taxon>Agaricales</taxon>
        <taxon>Agaricineae</taxon>
        <taxon>Hydnangiaceae</taxon>
        <taxon>Laccaria</taxon>
    </lineage>
</organism>
<keyword evidence="3" id="KW-1185">Reference proteome</keyword>
<dbReference type="GeneID" id="6079529"/>
<dbReference type="InParanoid" id="B0DIS6"/>